<keyword evidence="1" id="KW-0472">Membrane</keyword>
<keyword evidence="1" id="KW-1133">Transmembrane helix</keyword>
<dbReference type="AlphaFoldDB" id="A0A940Y9P0"/>
<accession>A0A940Y9P0</accession>
<dbReference type="InterPro" id="IPR018692">
    <property type="entry name" value="DUF2189"/>
</dbReference>
<comment type="caution">
    <text evidence="2">The sequence shown here is derived from an EMBL/GenBank/DDBJ whole genome shotgun (WGS) entry which is preliminary data.</text>
</comment>
<feature type="transmembrane region" description="Helical" evidence="1">
    <location>
        <begin position="116"/>
        <end position="140"/>
    </location>
</feature>
<organism evidence="2 3">
    <name type="scientific">Ideonella alba</name>
    <dbReference type="NCBI Taxonomy" id="2824118"/>
    <lineage>
        <taxon>Bacteria</taxon>
        <taxon>Pseudomonadati</taxon>
        <taxon>Pseudomonadota</taxon>
        <taxon>Betaproteobacteria</taxon>
        <taxon>Burkholderiales</taxon>
        <taxon>Sphaerotilaceae</taxon>
        <taxon>Ideonella</taxon>
    </lineage>
</organism>
<protein>
    <submittedName>
        <fullName evidence="2">DUF2189 domain-containing protein</fullName>
    </submittedName>
</protein>
<feature type="transmembrane region" description="Helical" evidence="1">
    <location>
        <begin position="44"/>
        <end position="63"/>
    </location>
</feature>
<name>A0A940Y9P0_9BURK</name>
<dbReference type="RefSeq" id="WP_210854413.1">
    <property type="nucleotide sequence ID" value="NZ_JAGQDD010000008.1"/>
</dbReference>
<dbReference type="EMBL" id="JAGQDD010000008">
    <property type="protein sequence ID" value="MBQ0931438.1"/>
    <property type="molecule type" value="Genomic_DNA"/>
</dbReference>
<feature type="transmembrane region" description="Helical" evidence="1">
    <location>
        <begin position="152"/>
        <end position="181"/>
    </location>
</feature>
<evidence type="ECO:0000313" key="3">
    <source>
        <dbReference type="Proteomes" id="UP000676246"/>
    </source>
</evidence>
<gene>
    <name evidence="2" type="ORF">KAK03_13170</name>
</gene>
<reference evidence="2 3" key="1">
    <citation type="submission" date="2021-04" db="EMBL/GenBank/DDBJ databases">
        <title>The genome sequence of Ideonella sp. 3Y2.</title>
        <authorList>
            <person name="Liu Y."/>
        </authorList>
    </citation>
    <scope>NUCLEOTIDE SEQUENCE [LARGE SCALE GENOMIC DNA]</scope>
    <source>
        <strain evidence="2 3">3Y2</strain>
    </source>
</reference>
<keyword evidence="3" id="KW-1185">Reference proteome</keyword>
<evidence type="ECO:0000256" key="1">
    <source>
        <dbReference type="SAM" id="Phobius"/>
    </source>
</evidence>
<proteinExistence type="predicted"/>
<keyword evidence="1" id="KW-0812">Transmembrane</keyword>
<evidence type="ECO:0000313" key="2">
    <source>
        <dbReference type="EMBL" id="MBQ0931438.1"/>
    </source>
</evidence>
<dbReference type="Proteomes" id="UP000676246">
    <property type="component" value="Unassembled WGS sequence"/>
</dbReference>
<dbReference type="Pfam" id="PF09955">
    <property type="entry name" value="DUF2189"/>
    <property type="match status" value="1"/>
</dbReference>
<feature type="transmembrane region" description="Helical" evidence="1">
    <location>
        <begin position="68"/>
        <end position="90"/>
    </location>
</feature>
<feature type="transmembrane region" description="Helical" evidence="1">
    <location>
        <begin position="215"/>
        <end position="245"/>
    </location>
</feature>
<sequence length="265" mass="28589">MPNKLTEKAVIESRSYKVRRIPMLRPLGWLARGWGDLMNCPVPGLLHGVAAALWGTLVVVLAADRFWLLIGAFTGFLLVAPVVATGLYAISRALERGEQPDLGTALRAWKPNDLRLVVFGLLLALAGTGWVLTSAALIWTQTGASVRTPMDFLRLVVLAPGGALFETWMALGAVLAAPVYASSVVTLPLLLDRQISVLTAVFVSWKTVLTHPAPMALWAFLLLALSGLGMLSVMVGLVFVVPWLAHASWHAYRDLVDTSGMAERS</sequence>